<proteinExistence type="predicted"/>
<name>A0A6G5QNT8_CAMRE</name>
<reference evidence="1 2" key="1">
    <citation type="submission" date="2016-07" db="EMBL/GenBank/DDBJ databases">
        <title>Comparative genomics of the Campylobacter concisus group.</title>
        <authorList>
            <person name="Miller W.G."/>
            <person name="Yee E."/>
            <person name="Chapman M.H."/>
            <person name="Huynh S."/>
            <person name="Bono J.L."/>
            <person name="On S.L.W."/>
            <person name="StLeger J."/>
            <person name="Foster G."/>
            <person name="Parker C.T."/>
        </authorList>
    </citation>
    <scope>NUCLEOTIDE SEQUENCE [LARGE SCALE GENOMIC DNA]</scope>
    <source>
        <strain evidence="1 2">ATCC 33238</strain>
    </source>
</reference>
<dbReference type="KEGG" id="crx:CRECT_1478"/>
<protein>
    <submittedName>
        <fullName evidence="1">Uncharacterized protein</fullName>
    </submittedName>
</protein>
<dbReference type="AlphaFoldDB" id="A0A6G5QNT8"/>
<evidence type="ECO:0000313" key="1">
    <source>
        <dbReference type="EMBL" id="QCD47126.1"/>
    </source>
</evidence>
<sequence length="72" mass="8594">MTKKEFDNTLKQMALTRQEFCRLTGLAYSTVANWNDEKLPIPSWVGSWIENYEKAKSYESMRDQVFRIEKIK</sequence>
<evidence type="ECO:0000313" key="2">
    <source>
        <dbReference type="Proteomes" id="UP000502377"/>
    </source>
</evidence>
<dbReference type="EMBL" id="CP012543">
    <property type="protein sequence ID" value="QCD47126.1"/>
    <property type="molecule type" value="Genomic_DNA"/>
</dbReference>
<accession>A0A6G5QNT8</accession>
<gene>
    <name evidence="1" type="ORF">CRECT_1478</name>
</gene>
<dbReference type="Proteomes" id="UP000502377">
    <property type="component" value="Chromosome"/>
</dbReference>
<organism evidence="1 2">
    <name type="scientific">Campylobacter rectus</name>
    <name type="common">Wolinella recta</name>
    <dbReference type="NCBI Taxonomy" id="203"/>
    <lineage>
        <taxon>Bacteria</taxon>
        <taxon>Pseudomonadati</taxon>
        <taxon>Campylobacterota</taxon>
        <taxon>Epsilonproteobacteria</taxon>
        <taxon>Campylobacterales</taxon>
        <taxon>Campylobacteraceae</taxon>
        <taxon>Campylobacter</taxon>
    </lineage>
</organism>